<organism evidence="2 3">
    <name type="scientific">Alligator mississippiensis</name>
    <name type="common">American alligator</name>
    <dbReference type="NCBI Taxonomy" id="8496"/>
    <lineage>
        <taxon>Eukaryota</taxon>
        <taxon>Metazoa</taxon>
        <taxon>Chordata</taxon>
        <taxon>Craniata</taxon>
        <taxon>Vertebrata</taxon>
        <taxon>Euteleostomi</taxon>
        <taxon>Archelosauria</taxon>
        <taxon>Archosauria</taxon>
        <taxon>Crocodylia</taxon>
        <taxon>Alligatoridae</taxon>
        <taxon>Alligatorinae</taxon>
        <taxon>Alligator</taxon>
    </lineage>
</organism>
<dbReference type="AlphaFoldDB" id="A0A151N697"/>
<dbReference type="Proteomes" id="UP000050525">
    <property type="component" value="Unassembled WGS sequence"/>
</dbReference>
<evidence type="ECO:0000313" key="2">
    <source>
        <dbReference type="EMBL" id="KYO32356.1"/>
    </source>
</evidence>
<name>A0A151N697_ALLMI</name>
<comment type="caution">
    <text evidence="2">The sequence shown here is derived from an EMBL/GenBank/DDBJ whole genome shotgun (WGS) entry which is preliminary data.</text>
</comment>
<accession>A0A151N697</accession>
<proteinExistence type="predicted"/>
<gene>
    <name evidence="2" type="ORF">Y1Q_0008131</name>
</gene>
<protein>
    <submittedName>
        <fullName evidence="2">Uncharacterized protein</fullName>
    </submittedName>
</protein>
<feature type="region of interest" description="Disordered" evidence="1">
    <location>
        <begin position="41"/>
        <end position="82"/>
    </location>
</feature>
<sequence>MSGGCPRRRLNPLCGCTTSRFGNLHSPCYTVTVRSLVLPQLGRGRKGPELPTGSNCEDSLLVKKTTQPLLQRGPESPRPTRS</sequence>
<reference evidence="2 3" key="1">
    <citation type="journal article" date="2012" name="Genome Biol.">
        <title>Sequencing three crocodilian genomes to illuminate the evolution of archosaurs and amniotes.</title>
        <authorList>
            <person name="St John J.A."/>
            <person name="Braun E.L."/>
            <person name="Isberg S.R."/>
            <person name="Miles L.G."/>
            <person name="Chong A.Y."/>
            <person name="Gongora J."/>
            <person name="Dalzell P."/>
            <person name="Moran C."/>
            <person name="Bed'hom B."/>
            <person name="Abzhanov A."/>
            <person name="Burgess S.C."/>
            <person name="Cooksey A.M."/>
            <person name="Castoe T.A."/>
            <person name="Crawford N.G."/>
            <person name="Densmore L.D."/>
            <person name="Drew J.C."/>
            <person name="Edwards S.V."/>
            <person name="Faircloth B.C."/>
            <person name="Fujita M.K."/>
            <person name="Greenwold M.J."/>
            <person name="Hoffmann F.G."/>
            <person name="Howard J.M."/>
            <person name="Iguchi T."/>
            <person name="Janes D.E."/>
            <person name="Khan S.Y."/>
            <person name="Kohno S."/>
            <person name="de Koning A.J."/>
            <person name="Lance S.L."/>
            <person name="McCarthy F.M."/>
            <person name="McCormack J.E."/>
            <person name="Merchant M.E."/>
            <person name="Peterson D.G."/>
            <person name="Pollock D.D."/>
            <person name="Pourmand N."/>
            <person name="Raney B.J."/>
            <person name="Roessler K.A."/>
            <person name="Sanford J.R."/>
            <person name="Sawyer R.H."/>
            <person name="Schmidt C.J."/>
            <person name="Triplett E.W."/>
            <person name="Tuberville T.D."/>
            <person name="Venegas-Anaya M."/>
            <person name="Howard J.T."/>
            <person name="Jarvis E.D."/>
            <person name="Guillette L.J.Jr."/>
            <person name="Glenn T.C."/>
            <person name="Green R.E."/>
            <person name="Ray D.A."/>
        </authorList>
    </citation>
    <scope>NUCLEOTIDE SEQUENCE [LARGE SCALE GENOMIC DNA]</scope>
    <source>
        <strain evidence="2">KSC_2009_1</strain>
    </source>
</reference>
<evidence type="ECO:0000313" key="3">
    <source>
        <dbReference type="Proteomes" id="UP000050525"/>
    </source>
</evidence>
<evidence type="ECO:0000256" key="1">
    <source>
        <dbReference type="SAM" id="MobiDB-lite"/>
    </source>
</evidence>
<dbReference type="EMBL" id="AKHW03003932">
    <property type="protein sequence ID" value="KYO32356.1"/>
    <property type="molecule type" value="Genomic_DNA"/>
</dbReference>
<keyword evidence="3" id="KW-1185">Reference proteome</keyword>